<dbReference type="InterPro" id="IPR001834">
    <property type="entry name" value="CBR-like"/>
</dbReference>
<evidence type="ECO:0000256" key="2">
    <source>
        <dbReference type="ARBA" id="ARBA00006105"/>
    </source>
</evidence>
<keyword evidence="5" id="KW-0560">Oxidoreductase</keyword>
<dbReference type="InterPro" id="IPR017938">
    <property type="entry name" value="Riboflavin_synthase-like_b-brl"/>
</dbReference>
<dbReference type="PRINTS" id="PR00406">
    <property type="entry name" value="CYTB5RDTASE"/>
</dbReference>
<dbReference type="GO" id="GO:0016491">
    <property type="term" value="F:oxidoreductase activity"/>
    <property type="evidence" value="ECO:0007669"/>
    <property type="project" value="UniProtKB-KW"/>
</dbReference>
<dbReference type="EMBL" id="KZ993071">
    <property type="protein sequence ID" value="RKP05639.1"/>
    <property type="molecule type" value="Genomic_DNA"/>
</dbReference>
<dbReference type="PANTHER" id="PTHR19370">
    <property type="entry name" value="NADH-CYTOCHROME B5 REDUCTASE"/>
    <property type="match status" value="1"/>
</dbReference>
<evidence type="ECO:0000259" key="7">
    <source>
        <dbReference type="PROSITE" id="PS51384"/>
    </source>
</evidence>
<feature type="binding site" evidence="6">
    <location>
        <position position="82"/>
    </location>
    <ligand>
        <name>FAD</name>
        <dbReference type="ChEBI" id="CHEBI:57692"/>
    </ligand>
</feature>
<dbReference type="PANTHER" id="PTHR19370:SF189">
    <property type="entry name" value="CYTOCHROME C MITOCHONDRIAL IMPORT FACTOR CYC2"/>
    <property type="match status" value="1"/>
</dbReference>
<evidence type="ECO:0000256" key="4">
    <source>
        <dbReference type="ARBA" id="ARBA00022827"/>
    </source>
</evidence>
<evidence type="ECO:0000313" key="8">
    <source>
        <dbReference type="EMBL" id="RKP05639.1"/>
    </source>
</evidence>
<evidence type="ECO:0000256" key="3">
    <source>
        <dbReference type="ARBA" id="ARBA00022630"/>
    </source>
</evidence>
<organism evidence="8 9">
    <name type="scientific">Thamnocephalis sphaerospora</name>
    <dbReference type="NCBI Taxonomy" id="78915"/>
    <lineage>
        <taxon>Eukaryota</taxon>
        <taxon>Fungi</taxon>
        <taxon>Fungi incertae sedis</taxon>
        <taxon>Zoopagomycota</taxon>
        <taxon>Zoopagomycotina</taxon>
        <taxon>Zoopagomycetes</taxon>
        <taxon>Zoopagales</taxon>
        <taxon>Sigmoideomycetaceae</taxon>
        <taxon>Thamnocephalis</taxon>
    </lineage>
</organism>
<evidence type="ECO:0000256" key="1">
    <source>
        <dbReference type="ARBA" id="ARBA00001974"/>
    </source>
</evidence>
<dbReference type="InterPro" id="IPR017927">
    <property type="entry name" value="FAD-bd_FR_type"/>
</dbReference>
<dbReference type="Gene3D" id="3.40.50.80">
    <property type="entry name" value="Nucleotide-binding domain of ferredoxin-NADP reductase (FNR) module"/>
    <property type="match status" value="1"/>
</dbReference>
<keyword evidence="3 6" id="KW-0285">Flavoprotein</keyword>
<name>A0A4V1IVY1_9FUNG</name>
<feature type="binding site" evidence="6">
    <location>
        <position position="54"/>
    </location>
    <ligand>
        <name>FAD</name>
        <dbReference type="ChEBI" id="CHEBI:57692"/>
    </ligand>
</feature>
<dbReference type="Pfam" id="PF00970">
    <property type="entry name" value="FAD_binding_6"/>
    <property type="match status" value="1"/>
</dbReference>
<feature type="binding site" evidence="6">
    <location>
        <position position="52"/>
    </location>
    <ligand>
        <name>FAD</name>
        <dbReference type="ChEBI" id="CHEBI:57692"/>
    </ligand>
</feature>
<evidence type="ECO:0000256" key="6">
    <source>
        <dbReference type="PIRSR" id="PIRSR601834-1"/>
    </source>
</evidence>
<accession>A0A4V1IVY1</accession>
<dbReference type="GO" id="GO:0005739">
    <property type="term" value="C:mitochondrion"/>
    <property type="evidence" value="ECO:0007669"/>
    <property type="project" value="TreeGrafter"/>
</dbReference>
<comment type="similarity">
    <text evidence="2">Belongs to the flavoprotein pyridine nucleotide cytochrome reductase family.</text>
</comment>
<dbReference type="InterPro" id="IPR001433">
    <property type="entry name" value="OxRdtase_FAD/NAD-bd"/>
</dbReference>
<feature type="binding site" evidence="6">
    <location>
        <position position="124"/>
    </location>
    <ligand>
        <name>FAD</name>
        <dbReference type="ChEBI" id="CHEBI:57692"/>
    </ligand>
</feature>
<feature type="domain" description="FAD-binding FR-type" evidence="7">
    <location>
        <begin position="3"/>
        <end position="107"/>
    </location>
</feature>
<dbReference type="PROSITE" id="PS51384">
    <property type="entry name" value="FAD_FR"/>
    <property type="match status" value="1"/>
</dbReference>
<dbReference type="AlphaFoldDB" id="A0A4V1IVY1"/>
<keyword evidence="9" id="KW-1185">Reference proteome</keyword>
<dbReference type="Gene3D" id="2.40.30.10">
    <property type="entry name" value="Translation factors"/>
    <property type="match status" value="1"/>
</dbReference>
<evidence type="ECO:0000256" key="5">
    <source>
        <dbReference type="ARBA" id="ARBA00023002"/>
    </source>
</evidence>
<dbReference type="SUPFAM" id="SSF52343">
    <property type="entry name" value="Ferredoxin reductase-like, C-terminal NADP-linked domain"/>
    <property type="match status" value="1"/>
</dbReference>
<dbReference type="CDD" id="cd06183">
    <property type="entry name" value="cyt_b5_reduct_like"/>
    <property type="match status" value="1"/>
</dbReference>
<proteinExistence type="inferred from homology"/>
<comment type="cofactor">
    <cofactor evidence="1 6">
        <name>FAD</name>
        <dbReference type="ChEBI" id="CHEBI:57692"/>
    </cofactor>
</comment>
<dbReference type="STRING" id="78915.A0A4V1IVY1"/>
<sequence length="264" mass="29720">MPEQFCSLPLTDVAQLTDDTYLYTFALARPIAQPDSAVWSVWVKDDTLQAARRYTPVNVPDTADAPISHLQLAVRVYPDGQVSRFLWRKRIGDHVELCGPKLTWKYQAQKHRHVLLLAGGTGVTPMLQLLHYALRDPSDSTRFTLVYAARSDQDHMLSADLDRLQQQHPERLRLRYLAERVTQSGSNKKDGRGWQGGTGRITQDEVEHAATWPEEQQRASLVVLCGPDGMMHALAGRKRTDADPGPVNGLLARMGYRDDQVVKL</sequence>
<dbReference type="Pfam" id="PF00175">
    <property type="entry name" value="NAD_binding_1"/>
    <property type="match status" value="1"/>
</dbReference>
<dbReference type="SUPFAM" id="SSF63380">
    <property type="entry name" value="Riboflavin synthase domain-like"/>
    <property type="match status" value="1"/>
</dbReference>
<dbReference type="InterPro" id="IPR039261">
    <property type="entry name" value="FNR_nucleotide-bd"/>
</dbReference>
<protein>
    <recommendedName>
        <fullName evidence="7">FAD-binding FR-type domain-containing protein</fullName>
    </recommendedName>
</protein>
<gene>
    <name evidence="8" type="ORF">THASP1DRAFT_19553</name>
</gene>
<dbReference type="OrthoDB" id="432685at2759"/>
<dbReference type="Proteomes" id="UP000271241">
    <property type="component" value="Unassembled WGS sequence"/>
</dbReference>
<keyword evidence="4 6" id="KW-0274">FAD</keyword>
<feature type="binding site" evidence="6">
    <location>
        <position position="83"/>
    </location>
    <ligand>
        <name>FAD</name>
        <dbReference type="ChEBI" id="CHEBI:57692"/>
    </ligand>
</feature>
<dbReference type="InterPro" id="IPR008333">
    <property type="entry name" value="Cbr1-like_FAD-bd_dom"/>
</dbReference>
<evidence type="ECO:0000313" key="9">
    <source>
        <dbReference type="Proteomes" id="UP000271241"/>
    </source>
</evidence>
<reference evidence="9" key="1">
    <citation type="journal article" date="2018" name="Nat. Microbiol.">
        <title>Leveraging single-cell genomics to expand the fungal tree of life.</title>
        <authorList>
            <person name="Ahrendt S.R."/>
            <person name="Quandt C.A."/>
            <person name="Ciobanu D."/>
            <person name="Clum A."/>
            <person name="Salamov A."/>
            <person name="Andreopoulos B."/>
            <person name="Cheng J.F."/>
            <person name="Woyke T."/>
            <person name="Pelin A."/>
            <person name="Henrissat B."/>
            <person name="Reynolds N.K."/>
            <person name="Benny G.L."/>
            <person name="Smith M.E."/>
            <person name="James T.Y."/>
            <person name="Grigoriev I.V."/>
        </authorList>
    </citation>
    <scope>NUCLEOTIDE SEQUENCE [LARGE SCALE GENOMIC DNA]</scope>
    <source>
        <strain evidence="9">RSA 1356</strain>
    </source>
</reference>